<dbReference type="GeneID" id="89452975"/>
<keyword evidence="1" id="KW-0732">Signal</keyword>
<protein>
    <submittedName>
        <fullName evidence="2">Uncharacterized protein</fullName>
    </submittedName>
</protein>
<dbReference type="AlphaFoldDB" id="A3U7R3"/>
<feature type="chain" id="PRO_5002659903" evidence="1">
    <location>
        <begin position="18"/>
        <end position="260"/>
    </location>
</feature>
<accession>A3U7R3</accession>
<proteinExistence type="predicted"/>
<dbReference type="KEGG" id="cat:CA2559_05955"/>
<dbReference type="STRING" id="216432.CA2559_05955"/>
<organism evidence="2 3">
    <name type="scientific">Croceibacter atlanticus (strain ATCC BAA-628 / JCM 21780 / CIP 108009 / IAM 15332 / KCTC 12090 / HTCC2559)</name>
    <dbReference type="NCBI Taxonomy" id="216432"/>
    <lineage>
        <taxon>Bacteria</taxon>
        <taxon>Pseudomonadati</taxon>
        <taxon>Bacteroidota</taxon>
        <taxon>Flavobacteriia</taxon>
        <taxon>Flavobacteriales</taxon>
        <taxon>Flavobacteriaceae</taxon>
        <taxon>Croceibacter</taxon>
    </lineage>
</organism>
<dbReference type="OrthoDB" id="1143207at2"/>
<evidence type="ECO:0000256" key="1">
    <source>
        <dbReference type="SAM" id="SignalP"/>
    </source>
</evidence>
<dbReference type="eggNOG" id="ENOG502Z9ZK">
    <property type="taxonomic scope" value="Bacteria"/>
</dbReference>
<keyword evidence="3" id="KW-1185">Reference proteome</keyword>
<name>A3U7R3_CROAH</name>
<evidence type="ECO:0000313" key="3">
    <source>
        <dbReference type="Proteomes" id="UP000002297"/>
    </source>
</evidence>
<feature type="signal peptide" evidence="1">
    <location>
        <begin position="1"/>
        <end position="17"/>
    </location>
</feature>
<dbReference type="Proteomes" id="UP000002297">
    <property type="component" value="Chromosome"/>
</dbReference>
<sequence>MRLFILLFLAFCFSTYAQDIAVKAISKTTVETDTFVGVDEYKSLYHIKDNIFYKKESGKTYQFNDFQLGDLTHADILNPLKIVLFYEDTNTAVILDNTLSEIKRINFNQINEFRNIQFATTGIDRNLWLFNLDLQQLELYDYNRDEIVANTQPISETIELQKSNYNFCWLLTKSGIQKYNIYGSLMSDFKLQDVITFNEKNGNLVIANTTSLYYLKKGNTEFQLIKLPKIDVKQLFLDIENLYLYDGETLHHYQLQLPKN</sequence>
<dbReference type="HOGENOM" id="CLU_093143_0_0_10"/>
<gene>
    <name evidence="2" type="ordered locus">CA2559_05955</name>
</gene>
<evidence type="ECO:0000313" key="2">
    <source>
        <dbReference type="EMBL" id="EAP88280.1"/>
    </source>
</evidence>
<reference evidence="2 3" key="1">
    <citation type="journal article" date="2010" name="J. Bacteriol.">
        <title>The complete genome sequence of Croceibacter atlanticus HTCC2559T.</title>
        <authorList>
            <person name="Oh H.M."/>
            <person name="Kang I."/>
            <person name="Ferriera S."/>
            <person name="Giovannoni S.J."/>
            <person name="Cho J.C."/>
        </authorList>
    </citation>
    <scope>NUCLEOTIDE SEQUENCE [LARGE SCALE GENOMIC DNA]</scope>
    <source>
        <strain evidence="3">ATCC BAA-628 / HTCC2559 / KCTC 12090</strain>
    </source>
</reference>
<dbReference type="EMBL" id="CP002046">
    <property type="protein sequence ID" value="EAP88280.1"/>
    <property type="molecule type" value="Genomic_DNA"/>
</dbReference>
<dbReference type="RefSeq" id="WP_013186951.1">
    <property type="nucleotide sequence ID" value="NC_014230.1"/>
</dbReference>